<dbReference type="STRING" id="246199.CUS_7388"/>
<organism evidence="7 8">
    <name type="scientific">Ruminococcus albus 8</name>
    <dbReference type="NCBI Taxonomy" id="246199"/>
    <lineage>
        <taxon>Bacteria</taxon>
        <taxon>Bacillati</taxon>
        <taxon>Bacillota</taxon>
        <taxon>Clostridia</taxon>
        <taxon>Eubacteriales</taxon>
        <taxon>Oscillospiraceae</taxon>
        <taxon>Ruminococcus</taxon>
    </lineage>
</organism>
<evidence type="ECO:0000313" key="7">
    <source>
        <dbReference type="EMBL" id="EGC04670.1"/>
    </source>
</evidence>
<evidence type="ECO:0000256" key="3">
    <source>
        <dbReference type="ARBA" id="ARBA00024867"/>
    </source>
</evidence>
<feature type="domain" description="Response regulatory" evidence="5">
    <location>
        <begin position="2"/>
        <end position="116"/>
    </location>
</feature>
<dbReference type="SUPFAM" id="SSF47413">
    <property type="entry name" value="lambda repressor-like DNA-binding domains"/>
    <property type="match status" value="1"/>
</dbReference>
<accession>E9S812</accession>
<evidence type="ECO:0000259" key="6">
    <source>
        <dbReference type="PROSITE" id="PS50943"/>
    </source>
</evidence>
<evidence type="ECO:0000313" key="8">
    <source>
        <dbReference type="Proteomes" id="UP000004259"/>
    </source>
</evidence>
<evidence type="ECO:0000256" key="2">
    <source>
        <dbReference type="ARBA" id="ARBA00022553"/>
    </source>
</evidence>
<dbReference type="SUPFAM" id="SSF52172">
    <property type="entry name" value="CheY-like"/>
    <property type="match status" value="1"/>
</dbReference>
<dbReference type="InterPro" id="IPR010982">
    <property type="entry name" value="Lambda_DNA-bd_dom_sf"/>
</dbReference>
<dbReference type="GO" id="GO:0003677">
    <property type="term" value="F:DNA binding"/>
    <property type="evidence" value="ECO:0007669"/>
    <property type="project" value="InterPro"/>
</dbReference>
<dbReference type="CDD" id="cd00093">
    <property type="entry name" value="HTH_XRE"/>
    <property type="match status" value="1"/>
</dbReference>
<comment type="caution">
    <text evidence="7">The sequence shown here is derived from an EMBL/GenBank/DDBJ whole genome shotgun (WGS) entry which is preliminary data.</text>
</comment>
<dbReference type="EMBL" id="ADKM02000018">
    <property type="protein sequence ID" value="EGC04670.1"/>
    <property type="molecule type" value="Genomic_DNA"/>
</dbReference>
<feature type="domain" description="HTH cro/C1-type" evidence="6">
    <location>
        <begin position="141"/>
        <end position="195"/>
    </location>
</feature>
<dbReference type="PROSITE" id="PS50110">
    <property type="entry name" value="RESPONSE_REGULATORY"/>
    <property type="match status" value="1"/>
</dbReference>
<keyword evidence="8" id="KW-1185">Reference proteome</keyword>
<dbReference type="SMART" id="SM00530">
    <property type="entry name" value="HTH_XRE"/>
    <property type="match status" value="1"/>
</dbReference>
<evidence type="ECO:0000259" key="5">
    <source>
        <dbReference type="PROSITE" id="PS50110"/>
    </source>
</evidence>
<dbReference type="Pfam" id="PF01381">
    <property type="entry name" value="HTH_3"/>
    <property type="match status" value="1"/>
</dbReference>
<dbReference type="AlphaFoldDB" id="E9S812"/>
<keyword evidence="2 4" id="KW-0597">Phosphoprotein</keyword>
<dbReference type="InterPro" id="IPR050595">
    <property type="entry name" value="Bact_response_regulator"/>
</dbReference>
<dbReference type="OrthoDB" id="3190595at2"/>
<proteinExistence type="predicted"/>
<evidence type="ECO:0000256" key="1">
    <source>
        <dbReference type="ARBA" id="ARBA00018672"/>
    </source>
</evidence>
<dbReference type="PANTHER" id="PTHR44591:SF3">
    <property type="entry name" value="RESPONSE REGULATORY DOMAIN-CONTAINING PROTEIN"/>
    <property type="match status" value="1"/>
</dbReference>
<dbReference type="GO" id="GO:0000160">
    <property type="term" value="P:phosphorelay signal transduction system"/>
    <property type="evidence" value="ECO:0007669"/>
    <property type="project" value="InterPro"/>
</dbReference>
<feature type="modified residue" description="4-aspartylphosphate" evidence="4">
    <location>
        <position position="53"/>
    </location>
</feature>
<protein>
    <recommendedName>
        <fullName evidence="1">Stage 0 sporulation protein A homolog</fullName>
    </recommendedName>
</protein>
<dbReference type="InterPro" id="IPR001387">
    <property type="entry name" value="Cro/C1-type_HTH"/>
</dbReference>
<sequence length="196" mass="22266">MKILVLDDHKSIVDDLIYELKEIMPDAECTGISEPAEALALIKDHSYHIAFLDIEMPELNGIEFAKKILAKDPRTNIIYITAHSGYAVECFKTYASAFLEKPIDRDELVDALGHLRFPVSNITDEMVMQEFSGNSMIGKRIVRLREESGMSRQDFIKAMGVSAQTVYRWENGERIPSMATYMKIMQVLGVDIDKML</sequence>
<gene>
    <name evidence="7" type="ORF">CUS_7388</name>
</gene>
<comment type="function">
    <text evidence="3">May play the central regulatory role in sporulation. It may be an element of the effector pathway responsible for the activation of sporulation genes in response to nutritional stress. Spo0A may act in concert with spo0H (a sigma factor) to control the expression of some genes that are critical to the sporulation process.</text>
</comment>
<dbReference type="Gene3D" id="1.10.260.40">
    <property type="entry name" value="lambda repressor-like DNA-binding domains"/>
    <property type="match status" value="1"/>
</dbReference>
<reference evidence="7 8" key="1">
    <citation type="submission" date="2011-02" db="EMBL/GenBank/DDBJ databases">
        <authorList>
            <person name="Nelson K.E."/>
            <person name="Sutton G."/>
            <person name="Torralba M."/>
            <person name="Durkin S."/>
            <person name="Harkins D."/>
            <person name="Montgomery R."/>
            <person name="Ziemer C."/>
            <person name="Klaassens E."/>
            <person name="Ocuiv P."/>
            <person name="Morrison M."/>
        </authorList>
    </citation>
    <scope>NUCLEOTIDE SEQUENCE [LARGE SCALE GENOMIC DNA]</scope>
    <source>
        <strain evidence="7 8">8</strain>
    </source>
</reference>
<name>E9S812_RUMAL</name>
<dbReference type="InterPro" id="IPR011006">
    <property type="entry name" value="CheY-like_superfamily"/>
</dbReference>
<dbReference type="RefSeq" id="WP_002847127.1">
    <property type="nucleotide sequence ID" value="NZ_ADKM02000018.1"/>
</dbReference>
<evidence type="ECO:0000256" key="4">
    <source>
        <dbReference type="PROSITE-ProRule" id="PRU00169"/>
    </source>
</evidence>
<dbReference type="SMART" id="SM00448">
    <property type="entry name" value="REC"/>
    <property type="match status" value="1"/>
</dbReference>
<dbReference type="PROSITE" id="PS50943">
    <property type="entry name" value="HTH_CROC1"/>
    <property type="match status" value="1"/>
</dbReference>
<dbReference type="eggNOG" id="COG3947">
    <property type="taxonomic scope" value="Bacteria"/>
</dbReference>
<dbReference type="PANTHER" id="PTHR44591">
    <property type="entry name" value="STRESS RESPONSE REGULATOR PROTEIN 1"/>
    <property type="match status" value="1"/>
</dbReference>
<dbReference type="Gene3D" id="3.40.50.2300">
    <property type="match status" value="1"/>
</dbReference>
<dbReference type="Proteomes" id="UP000004259">
    <property type="component" value="Unassembled WGS sequence"/>
</dbReference>
<dbReference type="InterPro" id="IPR001789">
    <property type="entry name" value="Sig_transdc_resp-reg_receiver"/>
</dbReference>
<dbReference type="Pfam" id="PF00072">
    <property type="entry name" value="Response_reg"/>
    <property type="match status" value="1"/>
</dbReference>